<dbReference type="InterPro" id="IPR039425">
    <property type="entry name" value="RNA_pol_sigma-70-like"/>
</dbReference>
<dbReference type="PANTHER" id="PTHR43133">
    <property type="entry name" value="RNA POLYMERASE ECF-TYPE SIGMA FACTO"/>
    <property type="match status" value="1"/>
</dbReference>
<feature type="region of interest" description="Disordered" evidence="5">
    <location>
        <begin position="280"/>
        <end position="405"/>
    </location>
</feature>
<feature type="compositionally biased region" description="Basic residues" evidence="5">
    <location>
        <begin position="240"/>
        <end position="249"/>
    </location>
</feature>
<dbReference type="Gene3D" id="1.10.1740.10">
    <property type="match status" value="1"/>
</dbReference>
<keyword evidence="2" id="KW-0731">Sigma factor</keyword>
<evidence type="ECO:0000256" key="4">
    <source>
        <dbReference type="ARBA" id="ARBA00023163"/>
    </source>
</evidence>
<dbReference type="InterPro" id="IPR013325">
    <property type="entry name" value="RNA_pol_sigma_r2"/>
</dbReference>
<feature type="compositionally biased region" description="Low complexity" evidence="5">
    <location>
        <begin position="320"/>
        <end position="349"/>
    </location>
</feature>
<accession>A0ABP8TMD5</accession>
<sequence length="405" mass="41615">MSLTEALRAGEPEVFGLLYDEHGPRIHAYCHRMVGDEAADAVRDAFVTAARYPAGAPAGDDALPIWLYALARAEVLRRGALQRTVPVDPGAAPLERALARLRPEHREALALTDALEVEEFARLTGVALDTAELLVRMARRRLEQAVVAVLEAGSAADDELLTALAKGRLHALVGRRAAEPPASLRDTVVAACVAAERTFIGVPLSLADGLPLSFEGVFGPTDAGTGPRPKADRPGAPASARHRRKPRRRNALLTETLTLAACAAAVVGAILVWPAASDQGASNVGDNSRLVRHGTPTSRPSPSVGHAGPLSDGSSSVGSARTTPRPGPGSPSAAATHSSPSPTATVSRPPASPTSPAPSGTPTTAPTTSASPTPTPSLSTLPLPAPIGGRPSTTPTPKKTGPKKP</sequence>
<keyword evidence="3" id="KW-0238">DNA-binding</keyword>
<keyword evidence="4" id="KW-0804">Transcription</keyword>
<comment type="caution">
    <text evidence="7">The sequence shown here is derived from an EMBL/GenBank/DDBJ whole genome shotgun (WGS) entry which is preliminary data.</text>
</comment>
<keyword evidence="6" id="KW-0472">Membrane</keyword>
<evidence type="ECO:0000256" key="1">
    <source>
        <dbReference type="ARBA" id="ARBA00023015"/>
    </source>
</evidence>
<evidence type="ECO:0000313" key="7">
    <source>
        <dbReference type="EMBL" id="GAA4610453.1"/>
    </source>
</evidence>
<reference evidence="8" key="1">
    <citation type="journal article" date="2019" name="Int. J. Syst. Evol. Microbiol.">
        <title>The Global Catalogue of Microorganisms (GCM) 10K type strain sequencing project: providing services to taxonomists for standard genome sequencing and annotation.</title>
        <authorList>
            <consortium name="The Broad Institute Genomics Platform"/>
            <consortium name="The Broad Institute Genome Sequencing Center for Infectious Disease"/>
            <person name="Wu L."/>
            <person name="Ma J."/>
        </authorList>
    </citation>
    <scope>NUCLEOTIDE SEQUENCE [LARGE SCALE GENOMIC DNA]</scope>
    <source>
        <strain evidence="8">JCM 17938</strain>
    </source>
</reference>
<evidence type="ECO:0000256" key="3">
    <source>
        <dbReference type="ARBA" id="ARBA00023125"/>
    </source>
</evidence>
<organism evidence="7 8">
    <name type="scientific">Actinoallomurus liliacearum</name>
    <dbReference type="NCBI Taxonomy" id="1080073"/>
    <lineage>
        <taxon>Bacteria</taxon>
        <taxon>Bacillati</taxon>
        <taxon>Actinomycetota</taxon>
        <taxon>Actinomycetes</taxon>
        <taxon>Streptosporangiales</taxon>
        <taxon>Thermomonosporaceae</taxon>
        <taxon>Actinoallomurus</taxon>
    </lineage>
</organism>
<dbReference type="SUPFAM" id="SSF88946">
    <property type="entry name" value="Sigma2 domain of RNA polymerase sigma factors"/>
    <property type="match status" value="1"/>
</dbReference>
<dbReference type="Proteomes" id="UP001500212">
    <property type="component" value="Unassembled WGS sequence"/>
</dbReference>
<dbReference type="PANTHER" id="PTHR43133:SF8">
    <property type="entry name" value="RNA POLYMERASE SIGMA FACTOR HI_1459-RELATED"/>
    <property type="match status" value="1"/>
</dbReference>
<keyword evidence="1" id="KW-0805">Transcription regulation</keyword>
<evidence type="ECO:0008006" key="9">
    <source>
        <dbReference type="Google" id="ProtNLM"/>
    </source>
</evidence>
<gene>
    <name evidence="7" type="ORF">GCM10023195_42920</name>
</gene>
<feature type="region of interest" description="Disordered" evidence="5">
    <location>
        <begin position="218"/>
        <end position="249"/>
    </location>
</feature>
<name>A0ABP8TMD5_9ACTN</name>
<proteinExistence type="predicted"/>
<feature type="transmembrane region" description="Helical" evidence="6">
    <location>
        <begin position="251"/>
        <end position="273"/>
    </location>
</feature>
<keyword evidence="8" id="KW-1185">Reference proteome</keyword>
<keyword evidence="6" id="KW-1133">Transmembrane helix</keyword>
<feature type="compositionally biased region" description="Low complexity" evidence="5">
    <location>
        <begin position="357"/>
        <end position="382"/>
    </location>
</feature>
<protein>
    <recommendedName>
        <fullName evidence="9">RNA polymerase sigma-70 region 2 domain-containing protein</fullName>
    </recommendedName>
</protein>
<evidence type="ECO:0000313" key="8">
    <source>
        <dbReference type="Proteomes" id="UP001500212"/>
    </source>
</evidence>
<keyword evidence="6" id="KW-0812">Transmembrane</keyword>
<evidence type="ECO:0000256" key="6">
    <source>
        <dbReference type="SAM" id="Phobius"/>
    </source>
</evidence>
<evidence type="ECO:0000256" key="2">
    <source>
        <dbReference type="ARBA" id="ARBA00023082"/>
    </source>
</evidence>
<dbReference type="EMBL" id="BAABHJ010000012">
    <property type="protein sequence ID" value="GAA4610453.1"/>
    <property type="molecule type" value="Genomic_DNA"/>
</dbReference>
<dbReference type="RefSeq" id="WP_345357001.1">
    <property type="nucleotide sequence ID" value="NZ_BAABHJ010000012.1"/>
</dbReference>
<evidence type="ECO:0000256" key="5">
    <source>
        <dbReference type="SAM" id="MobiDB-lite"/>
    </source>
</evidence>